<evidence type="ECO:0000313" key="1">
    <source>
        <dbReference type="EMBL" id="NKX50736.1"/>
    </source>
</evidence>
<reference evidence="1 2" key="1">
    <citation type="submission" date="2020-04" db="EMBL/GenBank/DDBJ databases">
        <authorList>
            <person name="Liu S."/>
        </authorList>
    </citation>
    <scope>NUCLEOTIDE SEQUENCE [LARGE SCALE GENOMIC DNA]</scope>
    <source>
        <strain evidence="1 2">CGMCC 1.15091</strain>
    </source>
</reference>
<keyword evidence="2" id="KW-1185">Reference proteome</keyword>
<evidence type="ECO:0000313" key="2">
    <source>
        <dbReference type="Proteomes" id="UP000523795"/>
    </source>
</evidence>
<gene>
    <name evidence="1" type="ORF">HER39_09200</name>
</gene>
<comment type="caution">
    <text evidence="1">The sequence shown here is derived from an EMBL/GenBank/DDBJ whole genome shotgun (WGS) entry which is preliminary data.</text>
</comment>
<name>A0ABX1JPT9_9MICC</name>
<dbReference type="Proteomes" id="UP000523795">
    <property type="component" value="Unassembled WGS sequence"/>
</dbReference>
<proteinExistence type="predicted"/>
<organism evidence="1 2">
    <name type="scientific">Arthrobacter deserti</name>
    <dbReference type="NCBI Taxonomy" id="1742687"/>
    <lineage>
        <taxon>Bacteria</taxon>
        <taxon>Bacillati</taxon>
        <taxon>Actinomycetota</taxon>
        <taxon>Actinomycetes</taxon>
        <taxon>Micrococcales</taxon>
        <taxon>Micrococcaceae</taxon>
        <taxon>Arthrobacter</taxon>
    </lineage>
</organism>
<protein>
    <submittedName>
        <fullName evidence="1">Uncharacterized protein</fullName>
    </submittedName>
</protein>
<sequence length="49" mass="5234">MEEMTRPGTGNCGFSPHLSSFNHTCGAVRNGTAADARPRTLSCLRRTPA</sequence>
<dbReference type="EMBL" id="JAAZSR010000121">
    <property type="protein sequence ID" value="NKX50736.1"/>
    <property type="molecule type" value="Genomic_DNA"/>
</dbReference>
<accession>A0ABX1JPT9</accession>